<proteinExistence type="predicted"/>
<gene>
    <name evidence="3" type="ORF">COT91_01135</name>
</gene>
<name>A0A2H0VEF6_9BACT</name>
<dbReference type="Proteomes" id="UP000230557">
    <property type="component" value="Unassembled WGS sequence"/>
</dbReference>
<organism evidence="3 4">
    <name type="scientific">Candidatus Doudnabacteria bacterium CG10_big_fil_rev_8_21_14_0_10_41_10</name>
    <dbReference type="NCBI Taxonomy" id="1974551"/>
    <lineage>
        <taxon>Bacteria</taxon>
        <taxon>Candidatus Doudnaibacteriota</taxon>
    </lineage>
</organism>
<keyword evidence="2" id="KW-0732">Signal</keyword>
<protein>
    <submittedName>
        <fullName evidence="3">Uncharacterized protein</fullName>
    </submittedName>
</protein>
<dbReference type="EMBL" id="PFAJ01000015">
    <property type="protein sequence ID" value="PIR97476.1"/>
    <property type="molecule type" value="Genomic_DNA"/>
</dbReference>
<keyword evidence="1" id="KW-0472">Membrane</keyword>
<feature type="transmembrane region" description="Helical" evidence="1">
    <location>
        <begin position="137"/>
        <end position="158"/>
    </location>
</feature>
<evidence type="ECO:0000256" key="2">
    <source>
        <dbReference type="SAM" id="SignalP"/>
    </source>
</evidence>
<sequence>MKKAILVVASLSLIIPGVALAHGGTMMDFESADDNFDMMRYVEDQVVGDEVHEEMEDLMIKMMSGEMTQDETQRMVELMDEYPGAGGMMSARMMGSGMLARHSQLWTDGGGMGGGNGFGMMGGFGMMPGFGFAGANIFSWLISLVWLAVGALLVVFLAKKIWK</sequence>
<evidence type="ECO:0000256" key="1">
    <source>
        <dbReference type="SAM" id="Phobius"/>
    </source>
</evidence>
<reference evidence="4" key="1">
    <citation type="submission" date="2017-09" db="EMBL/GenBank/DDBJ databases">
        <title>Depth-based differentiation of microbial function through sediment-hosted aquifers and enrichment of novel symbionts in the deep terrestrial subsurface.</title>
        <authorList>
            <person name="Probst A.J."/>
            <person name="Ladd B."/>
            <person name="Jarett J.K."/>
            <person name="Geller-Mcgrath D.E."/>
            <person name="Sieber C.M.K."/>
            <person name="Emerson J.B."/>
            <person name="Anantharaman K."/>
            <person name="Thomas B.C."/>
            <person name="Malmstrom R."/>
            <person name="Stieglmeier M."/>
            <person name="Klingl A."/>
            <person name="Woyke T."/>
            <person name="Ryan C.M."/>
            <person name="Banfield J.F."/>
        </authorList>
    </citation>
    <scope>NUCLEOTIDE SEQUENCE [LARGE SCALE GENOMIC DNA]</scope>
</reference>
<feature type="chain" id="PRO_5013816401" evidence="2">
    <location>
        <begin position="22"/>
        <end position="163"/>
    </location>
</feature>
<feature type="signal peptide" evidence="2">
    <location>
        <begin position="1"/>
        <end position="21"/>
    </location>
</feature>
<evidence type="ECO:0000313" key="4">
    <source>
        <dbReference type="Proteomes" id="UP000230557"/>
    </source>
</evidence>
<comment type="caution">
    <text evidence="3">The sequence shown here is derived from an EMBL/GenBank/DDBJ whole genome shotgun (WGS) entry which is preliminary data.</text>
</comment>
<evidence type="ECO:0000313" key="3">
    <source>
        <dbReference type="EMBL" id="PIR97476.1"/>
    </source>
</evidence>
<accession>A0A2H0VEF6</accession>
<keyword evidence="1" id="KW-0812">Transmembrane</keyword>
<keyword evidence="1" id="KW-1133">Transmembrane helix</keyword>
<dbReference type="AlphaFoldDB" id="A0A2H0VEF6"/>